<dbReference type="InterPro" id="IPR000209">
    <property type="entry name" value="Peptidase_S8/S53_dom"/>
</dbReference>
<evidence type="ECO:0000256" key="1">
    <source>
        <dbReference type="ARBA" id="ARBA00022670"/>
    </source>
</evidence>
<evidence type="ECO:0000256" key="3">
    <source>
        <dbReference type="ARBA" id="ARBA00022825"/>
    </source>
</evidence>
<feature type="active site" description="Charge relay system" evidence="4">
    <location>
        <position position="468"/>
    </location>
</feature>
<dbReference type="PANTHER" id="PTHR42884">
    <property type="entry name" value="PROPROTEIN CONVERTASE SUBTILISIN/KEXIN-RELATED"/>
    <property type="match status" value="1"/>
</dbReference>
<dbReference type="NCBIfam" id="TIGR04183">
    <property type="entry name" value="Por_Secre_tail"/>
    <property type="match status" value="1"/>
</dbReference>
<dbReference type="Proteomes" id="UP000824014">
    <property type="component" value="Unassembled WGS sequence"/>
</dbReference>
<evidence type="ECO:0000256" key="2">
    <source>
        <dbReference type="ARBA" id="ARBA00022801"/>
    </source>
</evidence>
<keyword evidence="1 4" id="KW-0645">Protease</keyword>
<reference evidence="6" key="1">
    <citation type="journal article" date="2021" name="PeerJ">
        <title>Extensive microbial diversity within the chicken gut microbiome revealed by metagenomics and culture.</title>
        <authorList>
            <person name="Gilroy R."/>
            <person name="Ravi A."/>
            <person name="Getino M."/>
            <person name="Pursley I."/>
            <person name="Horton D.L."/>
            <person name="Alikhan N.F."/>
            <person name="Baker D."/>
            <person name="Gharbi K."/>
            <person name="Hall N."/>
            <person name="Watson M."/>
            <person name="Adriaenssens E.M."/>
            <person name="Foster-Nyarko E."/>
            <person name="Jarju S."/>
            <person name="Secka A."/>
            <person name="Antonio M."/>
            <person name="Oren A."/>
            <person name="Chaudhuri R.R."/>
            <person name="La Ragione R."/>
            <person name="Hildebrand F."/>
            <person name="Pallen M.J."/>
        </authorList>
    </citation>
    <scope>NUCLEOTIDE SEQUENCE</scope>
    <source>
        <strain evidence="6">ChiHjej11B10-19426</strain>
    </source>
</reference>
<dbReference type="PRINTS" id="PR00723">
    <property type="entry name" value="SUBTILISIN"/>
</dbReference>
<dbReference type="SUPFAM" id="SSF49265">
    <property type="entry name" value="Fibronectin type III"/>
    <property type="match status" value="1"/>
</dbReference>
<name>A0A9D2DCK4_9BACT</name>
<dbReference type="AlphaFoldDB" id="A0A9D2DCK4"/>
<protein>
    <submittedName>
        <fullName evidence="6">S8 family serine peptidase</fullName>
    </submittedName>
</protein>
<keyword evidence="2 4" id="KW-0378">Hydrolase</keyword>
<gene>
    <name evidence="6" type="ORF">H9816_01080</name>
</gene>
<evidence type="ECO:0000256" key="4">
    <source>
        <dbReference type="PROSITE-ProRule" id="PRU01240"/>
    </source>
</evidence>
<keyword evidence="3 4" id="KW-0720">Serine protease</keyword>
<proteinExistence type="inferred from homology"/>
<evidence type="ECO:0000259" key="5">
    <source>
        <dbReference type="Pfam" id="PF00082"/>
    </source>
</evidence>
<dbReference type="PROSITE" id="PS51257">
    <property type="entry name" value="PROKAR_LIPOPROTEIN"/>
    <property type="match status" value="1"/>
</dbReference>
<dbReference type="InterPro" id="IPR023828">
    <property type="entry name" value="Peptidase_S8_Ser-AS"/>
</dbReference>
<comment type="caution">
    <text evidence="6">The sequence shown here is derived from an EMBL/GenBank/DDBJ whole genome shotgun (WGS) entry which is preliminary data.</text>
</comment>
<organism evidence="6 7">
    <name type="scientific">Candidatus Tidjanibacter faecipullorum</name>
    <dbReference type="NCBI Taxonomy" id="2838766"/>
    <lineage>
        <taxon>Bacteria</taxon>
        <taxon>Pseudomonadati</taxon>
        <taxon>Bacteroidota</taxon>
        <taxon>Bacteroidia</taxon>
        <taxon>Bacteroidales</taxon>
        <taxon>Rikenellaceae</taxon>
        <taxon>Tidjanibacter</taxon>
    </lineage>
</organism>
<dbReference type="PROSITE" id="PS51892">
    <property type="entry name" value="SUBTILASE"/>
    <property type="match status" value="1"/>
</dbReference>
<dbReference type="InterPro" id="IPR036116">
    <property type="entry name" value="FN3_sf"/>
</dbReference>
<dbReference type="InterPro" id="IPR036852">
    <property type="entry name" value="Peptidase_S8/S53_dom_sf"/>
</dbReference>
<dbReference type="InterPro" id="IPR015500">
    <property type="entry name" value="Peptidase_S8_subtilisin-rel"/>
</dbReference>
<dbReference type="Gene3D" id="3.40.50.200">
    <property type="entry name" value="Peptidase S8/S53 domain"/>
    <property type="match status" value="1"/>
</dbReference>
<feature type="active site" description="Charge relay system" evidence="4">
    <location>
        <position position="276"/>
    </location>
</feature>
<dbReference type="PROSITE" id="PS00138">
    <property type="entry name" value="SUBTILASE_SER"/>
    <property type="match status" value="1"/>
</dbReference>
<dbReference type="Pfam" id="PF00082">
    <property type="entry name" value="Peptidase_S8"/>
    <property type="match status" value="1"/>
</dbReference>
<evidence type="ECO:0000313" key="6">
    <source>
        <dbReference type="EMBL" id="HIZ14497.1"/>
    </source>
</evidence>
<feature type="domain" description="Peptidase S8/S53" evidence="5">
    <location>
        <begin position="213"/>
        <end position="506"/>
    </location>
</feature>
<feature type="active site" description="Charge relay system" evidence="4">
    <location>
        <position position="221"/>
    </location>
</feature>
<evidence type="ECO:0000313" key="7">
    <source>
        <dbReference type="Proteomes" id="UP000824014"/>
    </source>
</evidence>
<dbReference type="InterPro" id="IPR026444">
    <property type="entry name" value="Secre_tail"/>
</dbReference>
<dbReference type="GO" id="GO:0016020">
    <property type="term" value="C:membrane"/>
    <property type="evidence" value="ECO:0007669"/>
    <property type="project" value="TreeGrafter"/>
</dbReference>
<dbReference type="GO" id="GO:0016485">
    <property type="term" value="P:protein processing"/>
    <property type="evidence" value="ECO:0007669"/>
    <property type="project" value="TreeGrafter"/>
</dbReference>
<accession>A0A9D2DCK4</accession>
<dbReference type="EMBL" id="DXCC01000004">
    <property type="protein sequence ID" value="HIZ14497.1"/>
    <property type="molecule type" value="Genomic_DNA"/>
</dbReference>
<dbReference type="PANTHER" id="PTHR42884:SF14">
    <property type="entry name" value="NEUROENDOCRINE CONVERTASE 1"/>
    <property type="match status" value="1"/>
</dbReference>
<reference evidence="6" key="2">
    <citation type="submission" date="2021-04" db="EMBL/GenBank/DDBJ databases">
        <authorList>
            <person name="Gilroy R."/>
        </authorList>
    </citation>
    <scope>NUCLEOTIDE SEQUENCE</scope>
    <source>
        <strain evidence="6">ChiHjej11B10-19426</strain>
    </source>
</reference>
<dbReference type="SUPFAM" id="SSF52743">
    <property type="entry name" value="Subtilisin-like"/>
    <property type="match status" value="1"/>
</dbReference>
<dbReference type="Gene3D" id="2.60.40.10">
    <property type="entry name" value="Immunoglobulins"/>
    <property type="match status" value="1"/>
</dbReference>
<dbReference type="GO" id="GO:0004252">
    <property type="term" value="F:serine-type endopeptidase activity"/>
    <property type="evidence" value="ECO:0007669"/>
    <property type="project" value="UniProtKB-UniRule"/>
</dbReference>
<sequence length="833" mass="89848">MMQKKYFLSLLAAGALCGCVKEETPLTPPVPNQPTAAVESGDNIVRGWVRLKLSEDAAPMRVGTFTRGAMNSGDARLDSLAEALGATEVRRVFHEGGKFAERRRRFGLHLWYDIRFDESVPYTRASAGFAELPGVAHVQPIYKARMLYDEPAIPAEALYMPMSMAASRPDEMPFNDPDLPKQWHYNNRGDGQNFVEGADINLFEAWKTETGHRSVIVAVNDSGVDFDHPDLADNMWVNEAELNGQEGVDDDGNGYVDDIYGWNGPLDNGEIHPGAHSTHVAGTIAAVNNNGIGVCGIAGGTGNKDGVRLMTVAITDQVYSTEFATNPDIFAYEADNGAVISQNSWAYTSATMPQDVSDALDYFIANAGTDENGNQTGPMKGGIVIFAAGNSKGATSLYPASDPRTISVAAMNPDYTKALYSNYGENVDIFAPGGADSTDPRFTEAGMVYSTSIDMDEQPIYDYKSGTSMACPHVSGVAALIVSSYARRGEVLTAQECKKILLRSFRPVGEAVDEQYYDKLGVGLVDAGLVFTKDSGKQPAAIADASAAALQNRFTLKWTAPADGNDMAVAYYDIAYVGKGVGKREGQPDVEASFQLRNVFEPAQAAAYTWYGLYNVNYTFQVVAVDRFGNRSQAVSMTATSGDYANSKPKLEQALGAISIENVGEEYVRRFDLTQNFSDENLVQGDVLTFSLRNSNEQVVEATIDGNYLIVRPLAKGSARVTVYAIDLDGAGVQTALEVTVENGAAPSPAPEGGAGVYPNPADDTLYVTLDALRNVQTEAVVYDQAARVVMRRSMQFDASGTAALTVADLRPGAYTLVLRQDGATHRMNFMKR</sequence>
<dbReference type="InterPro" id="IPR013783">
    <property type="entry name" value="Ig-like_fold"/>
</dbReference>
<comment type="similarity">
    <text evidence="4">Belongs to the peptidase S8 family.</text>
</comment>